<reference evidence="2" key="1">
    <citation type="submission" date="2017-12" db="EMBL/GenBank/DDBJ databases">
        <authorList>
            <person name="Diaz M."/>
        </authorList>
    </citation>
    <scope>NUCLEOTIDE SEQUENCE [LARGE SCALE GENOMIC DNA]</scope>
    <source>
        <strain evidence="2">FI11154</strain>
    </source>
</reference>
<evidence type="ECO:0000313" key="2">
    <source>
        <dbReference type="Proteomes" id="UP000246073"/>
    </source>
</evidence>
<evidence type="ECO:0000313" key="1">
    <source>
        <dbReference type="EMBL" id="SPL65255.1"/>
    </source>
</evidence>
<name>A0A2P9HMA7_9HYPH</name>
<dbReference type="AlphaFoldDB" id="A0A2P9HMA7"/>
<protein>
    <submittedName>
        <fullName evidence="1">Uncharacterized protein</fullName>
    </submittedName>
</protein>
<dbReference type="Proteomes" id="UP000246073">
    <property type="component" value="Unassembled WGS sequence"/>
</dbReference>
<proteinExistence type="predicted"/>
<sequence length="75" mass="8662">MSDGRILHPANTAYNCAIGYRIRDTSNFVNEFASPFELQKATPADFHNLLIIAKSPKTPHFYEPKRFLLTLYLKF</sequence>
<dbReference type="EMBL" id="OOFM01000005">
    <property type="protein sequence ID" value="SPL65255.1"/>
    <property type="molecule type" value="Genomic_DNA"/>
</dbReference>
<accession>A0A2P9HMA7</accession>
<gene>
    <name evidence="1" type="ORF">OHAE_1122</name>
</gene>
<organism evidence="1 2">
    <name type="scientific">Ochrobactrum soli</name>
    <dbReference type="NCBI Taxonomy" id="2448455"/>
    <lineage>
        <taxon>Bacteria</taxon>
        <taxon>Pseudomonadati</taxon>
        <taxon>Pseudomonadota</taxon>
        <taxon>Alphaproteobacteria</taxon>
        <taxon>Hyphomicrobiales</taxon>
        <taxon>Brucellaceae</taxon>
        <taxon>Brucella/Ochrobactrum group</taxon>
        <taxon>Ochrobactrum</taxon>
    </lineage>
</organism>